<proteinExistence type="predicted"/>
<protein>
    <submittedName>
        <fullName evidence="6">Uncharacterized protein</fullName>
    </submittedName>
</protein>
<dbReference type="STRING" id="139723.A0A182MN54"/>
<reference evidence="7" key="1">
    <citation type="submission" date="2013-09" db="EMBL/GenBank/DDBJ databases">
        <title>The Genome Sequence of Anopheles culicifacies species A.</title>
        <authorList>
            <consortium name="The Broad Institute Genomics Platform"/>
            <person name="Neafsey D.E."/>
            <person name="Besansky N."/>
            <person name="Howell P."/>
            <person name="Walton C."/>
            <person name="Young S.K."/>
            <person name="Zeng Q."/>
            <person name="Gargeya S."/>
            <person name="Fitzgerald M."/>
            <person name="Haas B."/>
            <person name="Abouelleil A."/>
            <person name="Allen A.W."/>
            <person name="Alvarado L."/>
            <person name="Arachchi H.M."/>
            <person name="Berlin A.M."/>
            <person name="Chapman S.B."/>
            <person name="Gainer-Dewar J."/>
            <person name="Goldberg J."/>
            <person name="Griggs A."/>
            <person name="Gujja S."/>
            <person name="Hansen M."/>
            <person name="Howarth C."/>
            <person name="Imamovic A."/>
            <person name="Ireland A."/>
            <person name="Larimer J."/>
            <person name="McCowan C."/>
            <person name="Murphy C."/>
            <person name="Pearson M."/>
            <person name="Poon T.W."/>
            <person name="Priest M."/>
            <person name="Roberts A."/>
            <person name="Saif S."/>
            <person name="Shea T."/>
            <person name="Sisk P."/>
            <person name="Sykes S."/>
            <person name="Wortman J."/>
            <person name="Nusbaum C."/>
            <person name="Birren B."/>
        </authorList>
    </citation>
    <scope>NUCLEOTIDE SEQUENCE [LARGE SCALE GENOMIC DNA]</scope>
    <source>
        <strain evidence="7">A-37</strain>
    </source>
</reference>
<dbReference type="EMBL" id="AXCM01008102">
    <property type="status" value="NOT_ANNOTATED_CDS"/>
    <property type="molecule type" value="Genomic_DNA"/>
</dbReference>
<feature type="region of interest" description="Disordered" evidence="3">
    <location>
        <begin position="473"/>
        <end position="494"/>
    </location>
</feature>
<dbReference type="VEuPathDB" id="VectorBase:ACUA022256"/>
<feature type="chain" id="PRO_5008128649" evidence="5">
    <location>
        <begin position="26"/>
        <end position="705"/>
    </location>
</feature>
<feature type="transmembrane region" description="Helical" evidence="4">
    <location>
        <begin position="541"/>
        <end position="561"/>
    </location>
</feature>
<evidence type="ECO:0000256" key="3">
    <source>
        <dbReference type="SAM" id="MobiDB-lite"/>
    </source>
</evidence>
<dbReference type="PANTHER" id="PTHR24366">
    <property type="entry name" value="IG(IMMUNOGLOBULIN) AND LRR(LEUCINE RICH REPEAT) DOMAINS"/>
    <property type="match status" value="1"/>
</dbReference>
<feature type="compositionally biased region" description="Polar residues" evidence="3">
    <location>
        <begin position="483"/>
        <end position="494"/>
    </location>
</feature>
<dbReference type="InterPro" id="IPR032675">
    <property type="entry name" value="LRR_dom_sf"/>
</dbReference>
<dbReference type="EnsemblMetazoa" id="ACUA022256-RA">
    <property type="protein sequence ID" value="ACUA022256-PA"/>
    <property type="gene ID" value="ACUA022256"/>
</dbReference>
<sequence>MKFSFAGILVGITLNALVSYGTVDAVLCMCHPTSCVIINANNSALTTPERYCVISLAKVTDILILRYNETILPVDMFASSALVNLSSIELFQGSMRNIKPGTFSKLAKLVKLDLRNNNLGTLEDYTFRGLDMLQLLELTSNNLTSIAPHAFDGLKSLEHLALSGNRITHLPAKLFSSTPMLKAIVLNNNLLSELPFGIFDSIEQLARLDLSNNRLKTFDFPDLNVILLFLRNNTLTSIYINDHMKFVQANHNRIEMILGTGLNITDLVLTDNAITDVRPITRMTNLTKLSLSNNPLDPDSVFDSLSKLQVLLLSNTSIQISESTFTNLSSMTLLDLSFNNLTKLDFSLFSSMPELETLIVAYNRIEKINFIELREFLPDLRVLEICGNGWNATYLHRILYQMHRYKLHADMQGLSHSIIFSSIFVELCSVNPETSTKASMEYSDYSLENVSDDLLDQEIAEFYPTTSTQSSVQAGKQTAKPFRTSTTVQTTTEPKMNTVSEPAVAVRLDIVSSGMPIEDAVAPGDQQPMAGSSPLYITFQVLVYTFSVFGVVCLGVLAYYVRQRRYDVRRLTSVESTDSVRLIANVEGTGAGSRPTDVLLRKPRAKDYQCSGVLYSAAFTVIVFPFGSSKRSIVRMSIIQVIPYEPMMMKISTRKSPDRIPPLVNPTQYHASPNLSLGTDSPSALGQNGCSCTSWKTIFFCKSNE</sequence>
<reference evidence="6" key="2">
    <citation type="submission" date="2020-05" db="UniProtKB">
        <authorList>
            <consortium name="EnsemblMetazoa"/>
        </authorList>
    </citation>
    <scope>IDENTIFICATION</scope>
    <source>
        <strain evidence="6">A-37</strain>
    </source>
</reference>
<dbReference type="SMART" id="SM00369">
    <property type="entry name" value="LRR_TYP"/>
    <property type="match status" value="8"/>
</dbReference>
<organism evidence="6 7">
    <name type="scientific">Anopheles culicifacies</name>
    <dbReference type="NCBI Taxonomy" id="139723"/>
    <lineage>
        <taxon>Eukaryota</taxon>
        <taxon>Metazoa</taxon>
        <taxon>Ecdysozoa</taxon>
        <taxon>Arthropoda</taxon>
        <taxon>Hexapoda</taxon>
        <taxon>Insecta</taxon>
        <taxon>Pterygota</taxon>
        <taxon>Neoptera</taxon>
        <taxon>Endopterygota</taxon>
        <taxon>Diptera</taxon>
        <taxon>Nematocera</taxon>
        <taxon>Culicoidea</taxon>
        <taxon>Culicidae</taxon>
        <taxon>Anophelinae</taxon>
        <taxon>Anopheles</taxon>
        <taxon>culicifacies species complex</taxon>
    </lineage>
</organism>
<feature type="transmembrane region" description="Helical" evidence="4">
    <location>
        <begin position="608"/>
        <end position="627"/>
    </location>
</feature>
<evidence type="ECO:0000313" key="7">
    <source>
        <dbReference type="Proteomes" id="UP000075883"/>
    </source>
</evidence>
<keyword evidence="4" id="KW-0812">Transmembrane</keyword>
<keyword evidence="4" id="KW-0472">Membrane</keyword>
<keyword evidence="7" id="KW-1185">Reference proteome</keyword>
<dbReference type="PANTHER" id="PTHR24366:SF96">
    <property type="entry name" value="LEUCINE RICH REPEAT CONTAINING 53"/>
    <property type="match status" value="1"/>
</dbReference>
<evidence type="ECO:0000313" key="6">
    <source>
        <dbReference type="EnsemblMetazoa" id="ACUA022256-PA"/>
    </source>
</evidence>
<evidence type="ECO:0000256" key="2">
    <source>
        <dbReference type="ARBA" id="ARBA00022737"/>
    </source>
</evidence>
<dbReference type="InterPro" id="IPR001611">
    <property type="entry name" value="Leu-rich_rpt"/>
</dbReference>
<evidence type="ECO:0000256" key="1">
    <source>
        <dbReference type="ARBA" id="ARBA00022614"/>
    </source>
</evidence>
<feature type="signal peptide" evidence="5">
    <location>
        <begin position="1"/>
        <end position="25"/>
    </location>
</feature>
<dbReference type="AlphaFoldDB" id="A0A182MN54"/>
<dbReference type="Gene3D" id="3.80.10.10">
    <property type="entry name" value="Ribonuclease Inhibitor"/>
    <property type="match status" value="1"/>
</dbReference>
<name>A0A182MN54_9DIPT</name>
<dbReference type="InterPro" id="IPR003591">
    <property type="entry name" value="Leu-rich_rpt_typical-subtyp"/>
</dbReference>
<dbReference type="Proteomes" id="UP000075883">
    <property type="component" value="Unassembled WGS sequence"/>
</dbReference>
<keyword evidence="4" id="KW-1133">Transmembrane helix</keyword>
<dbReference type="Pfam" id="PF13855">
    <property type="entry name" value="LRR_8"/>
    <property type="match status" value="2"/>
</dbReference>
<keyword evidence="5" id="KW-0732">Signal</keyword>
<keyword evidence="2" id="KW-0677">Repeat</keyword>
<evidence type="ECO:0000256" key="5">
    <source>
        <dbReference type="SAM" id="SignalP"/>
    </source>
</evidence>
<keyword evidence="1" id="KW-0433">Leucine-rich repeat</keyword>
<dbReference type="PROSITE" id="PS51450">
    <property type="entry name" value="LRR"/>
    <property type="match status" value="2"/>
</dbReference>
<accession>A0A182MN54</accession>
<evidence type="ECO:0000256" key="4">
    <source>
        <dbReference type="SAM" id="Phobius"/>
    </source>
</evidence>
<dbReference type="SUPFAM" id="SSF52058">
    <property type="entry name" value="L domain-like"/>
    <property type="match status" value="1"/>
</dbReference>